<reference evidence="2" key="1">
    <citation type="journal article" date="2010" name="Nat. Biotechnol.">
        <title>Draft genome sequence of the oilseed species Ricinus communis.</title>
        <authorList>
            <person name="Chan A.P."/>
            <person name="Crabtree J."/>
            <person name="Zhao Q."/>
            <person name="Lorenzi H."/>
            <person name="Orvis J."/>
            <person name="Puiu D."/>
            <person name="Melake-Berhan A."/>
            <person name="Jones K.M."/>
            <person name="Redman J."/>
            <person name="Chen G."/>
            <person name="Cahoon E.B."/>
            <person name="Gedil M."/>
            <person name="Stanke M."/>
            <person name="Haas B.J."/>
            <person name="Wortman J.R."/>
            <person name="Fraser-Liggett C.M."/>
            <person name="Ravel J."/>
            <person name="Rabinowicz P.D."/>
        </authorList>
    </citation>
    <scope>NUCLEOTIDE SEQUENCE [LARGE SCALE GENOMIC DNA]</scope>
    <source>
        <strain evidence="2">cv. Hale</strain>
    </source>
</reference>
<organism evidence="1 2">
    <name type="scientific">Ricinus communis</name>
    <name type="common">Castor bean</name>
    <dbReference type="NCBI Taxonomy" id="3988"/>
    <lineage>
        <taxon>Eukaryota</taxon>
        <taxon>Viridiplantae</taxon>
        <taxon>Streptophyta</taxon>
        <taxon>Embryophyta</taxon>
        <taxon>Tracheophyta</taxon>
        <taxon>Spermatophyta</taxon>
        <taxon>Magnoliopsida</taxon>
        <taxon>eudicotyledons</taxon>
        <taxon>Gunneridae</taxon>
        <taxon>Pentapetalae</taxon>
        <taxon>rosids</taxon>
        <taxon>fabids</taxon>
        <taxon>Malpighiales</taxon>
        <taxon>Euphorbiaceae</taxon>
        <taxon>Acalyphoideae</taxon>
        <taxon>Acalypheae</taxon>
        <taxon>Ricinus</taxon>
    </lineage>
</organism>
<name>B9SZ27_RICCO</name>
<accession>B9SZ27</accession>
<dbReference type="AlphaFoldDB" id="B9SZ27"/>
<sequence>MVCTGHDINADLLTSITDENLAQRFFRCHVRKGSRLCNSRPWFGVCSDDDRIFFEWLDRELPPFQKGAF</sequence>
<keyword evidence="2" id="KW-1185">Reference proteome</keyword>
<dbReference type="EMBL" id="EQ974264">
    <property type="protein sequence ID" value="EEF31143.1"/>
    <property type="molecule type" value="Genomic_DNA"/>
</dbReference>
<dbReference type="InParanoid" id="B9SZ27"/>
<protein>
    <submittedName>
        <fullName evidence="1">Uncharacterized protein</fullName>
    </submittedName>
</protein>
<gene>
    <name evidence="1" type="ORF">RCOM_0494140</name>
</gene>
<evidence type="ECO:0000313" key="2">
    <source>
        <dbReference type="Proteomes" id="UP000008311"/>
    </source>
</evidence>
<evidence type="ECO:0000313" key="1">
    <source>
        <dbReference type="EMBL" id="EEF31143.1"/>
    </source>
</evidence>
<proteinExistence type="predicted"/>
<dbReference type="Proteomes" id="UP000008311">
    <property type="component" value="Unassembled WGS sequence"/>
</dbReference>